<reference evidence="3" key="2">
    <citation type="submission" date="2023-06" db="EMBL/GenBank/DDBJ databases">
        <authorList>
            <consortium name="Lawrence Berkeley National Laboratory"/>
            <person name="Haridas S."/>
            <person name="Hensen N."/>
            <person name="Bonometti L."/>
            <person name="Westerberg I."/>
            <person name="Brannstrom I.O."/>
            <person name="Guillou S."/>
            <person name="Cros-Aarteil S."/>
            <person name="Calhoun S."/>
            <person name="Kuo A."/>
            <person name="Mondo S."/>
            <person name="Pangilinan J."/>
            <person name="Riley R."/>
            <person name="Labutti K."/>
            <person name="Andreopoulos B."/>
            <person name="Lipzen A."/>
            <person name="Chen C."/>
            <person name="Yanf M."/>
            <person name="Daum C."/>
            <person name="Ng V."/>
            <person name="Clum A."/>
            <person name="Steindorff A."/>
            <person name="Ohm R."/>
            <person name="Martin F."/>
            <person name="Silar P."/>
            <person name="Natvig D."/>
            <person name="Lalanne C."/>
            <person name="Gautier V."/>
            <person name="Ament-Velasquez S.L."/>
            <person name="Kruys A."/>
            <person name="Hutchinson M.I."/>
            <person name="Powell A.J."/>
            <person name="Barry K."/>
            <person name="Miller A.N."/>
            <person name="Grigoriev I.V."/>
            <person name="Debuchy R."/>
            <person name="Gladieux P."/>
            <person name="Thoren M.H."/>
            <person name="Johannesson H."/>
        </authorList>
    </citation>
    <scope>NUCLEOTIDE SEQUENCE</scope>
    <source>
        <strain evidence="3">CBS 955.72</strain>
    </source>
</reference>
<dbReference type="EMBL" id="JAUIQD010000006">
    <property type="protein sequence ID" value="KAK3347149.1"/>
    <property type="molecule type" value="Genomic_DNA"/>
</dbReference>
<evidence type="ECO:0000256" key="1">
    <source>
        <dbReference type="ARBA" id="ARBA00038158"/>
    </source>
</evidence>
<evidence type="ECO:0000256" key="2">
    <source>
        <dbReference type="SAM" id="MobiDB-lite"/>
    </source>
</evidence>
<protein>
    <submittedName>
        <fullName evidence="3">S-adenosyl-L-methionine-dependent methyltransferase</fullName>
    </submittedName>
</protein>
<feature type="region of interest" description="Disordered" evidence="2">
    <location>
        <begin position="1"/>
        <end position="22"/>
    </location>
</feature>
<keyword evidence="3" id="KW-0489">Methyltransferase</keyword>
<dbReference type="Proteomes" id="UP001275084">
    <property type="component" value="Unassembled WGS sequence"/>
</dbReference>
<dbReference type="Gene3D" id="3.40.50.150">
    <property type="entry name" value="Vaccinia Virus protein VP39"/>
    <property type="match status" value="1"/>
</dbReference>
<comment type="similarity">
    <text evidence="1">Belongs to the methyltransferase superfamily. LaeA methyltransferase family.</text>
</comment>
<sequence length="317" mass="35668">MANEAAGGEDQDDTTPSGDSSVHAHVYEGGLRYHAFRDGKYAFPNDEVEQNRDDMKHSMSLLLCHGAYFYAPVEEVLAAGGAEVLDLGTGTGIWAIELGDKYPEAKITGIDLSPIQPNFVPQNVHFFVDDFEEDWVDADNKYDYIHIRHTLFSVRDRNLLFQRAMHHLKPGGYLELQELHFNPLSDDESLTPQTPYAFRDYISFLEAGLHALGSELHAVRTLPEDLRAAGFVDVEAAAHKCPLGLWPRDRRLRLCGLFLRTAVMDGLRGLSRRPLVALGWTQLQIEMFLVDVRKAVMDGKVHAYFGFHVVYGRKPLA</sequence>
<evidence type="ECO:0000313" key="4">
    <source>
        <dbReference type="Proteomes" id="UP001275084"/>
    </source>
</evidence>
<proteinExistence type="inferred from homology"/>
<evidence type="ECO:0000313" key="3">
    <source>
        <dbReference type="EMBL" id="KAK3347149.1"/>
    </source>
</evidence>
<dbReference type="InterPro" id="IPR029063">
    <property type="entry name" value="SAM-dependent_MTases_sf"/>
</dbReference>
<keyword evidence="3" id="KW-0808">Transferase</keyword>
<accession>A0AAJ0MBQ6</accession>
<reference evidence="3" key="1">
    <citation type="journal article" date="2023" name="Mol. Phylogenet. Evol.">
        <title>Genome-scale phylogeny and comparative genomics of the fungal order Sordariales.</title>
        <authorList>
            <person name="Hensen N."/>
            <person name="Bonometti L."/>
            <person name="Westerberg I."/>
            <person name="Brannstrom I.O."/>
            <person name="Guillou S."/>
            <person name="Cros-Aarteil S."/>
            <person name="Calhoun S."/>
            <person name="Haridas S."/>
            <person name="Kuo A."/>
            <person name="Mondo S."/>
            <person name="Pangilinan J."/>
            <person name="Riley R."/>
            <person name="LaButti K."/>
            <person name="Andreopoulos B."/>
            <person name="Lipzen A."/>
            <person name="Chen C."/>
            <person name="Yan M."/>
            <person name="Daum C."/>
            <person name="Ng V."/>
            <person name="Clum A."/>
            <person name="Steindorff A."/>
            <person name="Ohm R.A."/>
            <person name="Martin F."/>
            <person name="Silar P."/>
            <person name="Natvig D.O."/>
            <person name="Lalanne C."/>
            <person name="Gautier V."/>
            <person name="Ament-Velasquez S.L."/>
            <person name="Kruys A."/>
            <person name="Hutchinson M.I."/>
            <person name="Powell A.J."/>
            <person name="Barry K."/>
            <person name="Miller A.N."/>
            <person name="Grigoriev I.V."/>
            <person name="Debuchy R."/>
            <person name="Gladieux P."/>
            <person name="Hiltunen Thoren M."/>
            <person name="Johannesson H."/>
        </authorList>
    </citation>
    <scope>NUCLEOTIDE SEQUENCE</scope>
    <source>
        <strain evidence="3">CBS 955.72</strain>
    </source>
</reference>
<comment type="caution">
    <text evidence="3">The sequence shown here is derived from an EMBL/GenBank/DDBJ whole genome shotgun (WGS) entry which is preliminary data.</text>
</comment>
<gene>
    <name evidence="3" type="ORF">B0T25DRAFT_461729</name>
</gene>
<dbReference type="GO" id="GO:0008168">
    <property type="term" value="F:methyltransferase activity"/>
    <property type="evidence" value="ECO:0007669"/>
    <property type="project" value="UniProtKB-KW"/>
</dbReference>
<dbReference type="SUPFAM" id="SSF53335">
    <property type="entry name" value="S-adenosyl-L-methionine-dependent methyltransferases"/>
    <property type="match status" value="1"/>
</dbReference>
<organism evidence="3 4">
    <name type="scientific">Lasiosphaeria hispida</name>
    <dbReference type="NCBI Taxonomy" id="260671"/>
    <lineage>
        <taxon>Eukaryota</taxon>
        <taxon>Fungi</taxon>
        <taxon>Dikarya</taxon>
        <taxon>Ascomycota</taxon>
        <taxon>Pezizomycotina</taxon>
        <taxon>Sordariomycetes</taxon>
        <taxon>Sordariomycetidae</taxon>
        <taxon>Sordariales</taxon>
        <taxon>Lasiosphaeriaceae</taxon>
        <taxon>Lasiosphaeria</taxon>
    </lineage>
</organism>
<dbReference type="Pfam" id="PF13489">
    <property type="entry name" value="Methyltransf_23"/>
    <property type="match status" value="1"/>
</dbReference>
<name>A0AAJ0MBQ6_9PEZI</name>
<dbReference type="PANTHER" id="PTHR43591">
    <property type="entry name" value="METHYLTRANSFERASE"/>
    <property type="match status" value="1"/>
</dbReference>
<keyword evidence="4" id="KW-1185">Reference proteome</keyword>
<dbReference type="GO" id="GO:0032259">
    <property type="term" value="P:methylation"/>
    <property type="evidence" value="ECO:0007669"/>
    <property type="project" value="UniProtKB-KW"/>
</dbReference>
<dbReference type="PANTHER" id="PTHR43591:SF10">
    <property type="entry name" value="ABC TRANSMEMBRANE TYPE-1 DOMAIN-CONTAINING PROTEIN-RELATED"/>
    <property type="match status" value="1"/>
</dbReference>
<dbReference type="AlphaFoldDB" id="A0AAJ0MBQ6"/>
<dbReference type="CDD" id="cd02440">
    <property type="entry name" value="AdoMet_MTases"/>
    <property type="match status" value="1"/>
</dbReference>